<dbReference type="InterPro" id="IPR011050">
    <property type="entry name" value="Pectin_lyase_fold/virulence"/>
</dbReference>
<evidence type="ECO:0000313" key="2">
    <source>
        <dbReference type="EMBL" id="OHB03570.1"/>
    </source>
</evidence>
<dbReference type="InterPro" id="IPR012334">
    <property type="entry name" value="Pectin_lyas_fold"/>
</dbReference>
<gene>
    <name evidence="2" type="ORF">A2920_02825</name>
</gene>
<accession>A0A1G2U3V3</accession>
<feature type="region of interest" description="Disordered" evidence="1">
    <location>
        <begin position="477"/>
        <end position="497"/>
    </location>
</feature>
<evidence type="ECO:0008006" key="4">
    <source>
        <dbReference type="Google" id="ProtNLM"/>
    </source>
</evidence>
<proteinExistence type="predicted"/>
<dbReference type="Gene3D" id="2.30.30.40">
    <property type="entry name" value="SH3 Domains"/>
    <property type="match status" value="1"/>
</dbReference>
<dbReference type="InterPro" id="IPR006626">
    <property type="entry name" value="PbH1"/>
</dbReference>
<dbReference type="Gene3D" id="2.160.20.10">
    <property type="entry name" value="Single-stranded right-handed beta-helix, Pectin lyase-like"/>
    <property type="match status" value="1"/>
</dbReference>
<dbReference type="EMBL" id="MHWD01000018">
    <property type="protein sequence ID" value="OHB03570.1"/>
    <property type="molecule type" value="Genomic_DNA"/>
</dbReference>
<evidence type="ECO:0000313" key="3">
    <source>
        <dbReference type="Proteomes" id="UP000179283"/>
    </source>
</evidence>
<organism evidence="2 3">
    <name type="scientific">Candidatus Zambryskibacteria bacterium RIFCSPLOWO2_01_FULL_43_17</name>
    <dbReference type="NCBI Taxonomy" id="1802760"/>
    <lineage>
        <taxon>Bacteria</taxon>
        <taxon>Candidatus Zambryskiibacteriota</taxon>
    </lineage>
</organism>
<dbReference type="SMART" id="SM00710">
    <property type="entry name" value="PbH1"/>
    <property type="match status" value="4"/>
</dbReference>
<comment type="caution">
    <text evidence="2">The sequence shown here is derived from an EMBL/GenBank/DDBJ whole genome shotgun (WGS) entry which is preliminary data.</text>
</comment>
<dbReference type="SUPFAM" id="SSF51126">
    <property type="entry name" value="Pectin lyase-like"/>
    <property type="match status" value="1"/>
</dbReference>
<dbReference type="AlphaFoldDB" id="A0A1G2U3V3"/>
<reference evidence="2 3" key="1">
    <citation type="journal article" date="2016" name="Nat. Commun.">
        <title>Thousands of microbial genomes shed light on interconnected biogeochemical processes in an aquifer system.</title>
        <authorList>
            <person name="Anantharaman K."/>
            <person name="Brown C.T."/>
            <person name="Hug L.A."/>
            <person name="Sharon I."/>
            <person name="Castelle C.J."/>
            <person name="Probst A.J."/>
            <person name="Thomas B.C."/>
            <person name="Singh A."/>
            <person name="Wilkins M.J."/>
            <person name="Karaoz U."/>
            <person name="Brodie E.L."/>
            <person name="Williams K.H."/>
            <person name="Hubbard S.S."/>
            <person name="Banfield J.F."/>
        </authorList>
    </citation>
    <scope>NUCLEOTIDE SEQUENCE [LARGE SCALE GENOMIC DNA]</scope>
</reference>
<dbReference type="Proteomes" id="UP000179283">
    <property type="component" value="Unassembled WGS sequence"/>
</dbReference>
<evidence type="ECO:0000256" key="1">
    <source>
        <dbReference type="SAM" id="MobiDB-lite"/>
    </source>
</evidence>
<name>A0A1G2U3V3_9BACT</name>
<sequence>MPTQTGQTITVASGGNLQTALNNAQPGDTIVLEAGATFTGNFILPTKSNPNNKWIIIKSSKENLLPPQGVRVSVADAINMPKITTSNATAPLTTAVGANGWRLIGLEITIPSTFTSTNYGLLVLSGGSSQTSLSAAPFNIVVDRNYIHGQPTVTVRRCVVLDAGSAAIIDSAITECHEKGADSQAIWGYNGPGPYKISNNLLEGAGENVMFGGADPRIPNLVPSDIEITRNYFHTPVAWMGTGSGTLWTKKNLFEIKNGERILVEGNIFDGSWTDGQTGGGILLRSANQSGGCMWCRGTNITFRRNLIKNVSAGIGIAGDSNVTTPAERIHIIENVIEAGLYSGNRRGFQIAGVASNGQRAKHVTFDRNVLSVAPGGSLQSSALIEGGTVCTFRDNVWDRGQYGFIGSGSGGLNTLNQYCGANGWIWSNMTLVGASLSTTANPYPQGTTWVSSESSAPLAAQIRAIVASATSGAVSGNWTGSTTPPPSSAPTLTLSASPSSINVGQSSTLAWSSTDATSCSASGSWTGTKATSGSQTLTPTANATYTLSCTGAGGTATQSVTVTITTTTAPTLTLTASPTSITSGQSSTITWSTTNATSCTANTGWSGTKTTSGSQTVNPAVSTTYDLTCTGAGGSVSRSVTISVATTTPTPTPTPTPTNNFTLGSAVMTTSNLNVRATAGGTILGTQSIGAKGTVLGGPVFNGEGYWWNINYINAPDGWSYDGFLVADEMTSYPPAPTPEPTPTPTLKFVIGDSLKTLDSVNVRSSASLTGTLLGTQATGQYGKVISGPLTSDGYVWWQIDYVNAPDGWSVQDYLAYVSSIPSAPAPEPELIPPPPPGIQVGDWVEPTDKINIRLQPTTIGKPLGKQSVGSKGLVIGGPISGQGYTWWKVDFQSGVDGWAVGNFMKETTAPDTAQVLEGGTSSGSVIFTDGQEVQTTTGVNVRLSASISATILGEQAMGAVGTVIDGPSLSGSYTWWKINFISGVDGWVTGNSLKAR</sequence>
<protein>
    <recommendedName>
        <fullName evidence="4">SH3b domain-containing protein</fullName>
    </recommendedName>
</protein>